<dbReference type="RefSeq" id="WP_127743970.1">
    <property type="nucleotide sequence ID" value="NZ_SACN01000001.1"/>
</dbReference>
<keyword evidence="4" id="KW-1185">Reference proteome</keyword>
<dbReference type="Proteomes" id="UP000282971">
    <property type="component" value="Unassembled WGS sequence"/>
</dbReference>
<dbReference type="Gene3D" id="3.20.20.140">
    <property type="entry name" value="Metal-dependent hydrolases"/>
    <property type="match status" value="1"/>
</dbReference>
<dbReference type="InterPro" id="IPR032466">
    <property type="entry name" value="Metal_Hydrolase"/>
</dbReference>
<keyword evidence="3" id="KW-0378">Hydrolase</keyword>
<feature type="domain" description="Amidohydrolase-related" evidence="2">
    <location>
        <begin position="59"/>
        <end position="289"/>
    </location>
</feature>
<dbReference type="OrthoDB" id="1407586at2"/>
<accession>A0A437M9Z6</accession>
<dbReference type="EMBL" id="SACN01000001">
    <property type="protein sequence ID" value="RVT94453.1"/>
    <property type="molecule type" value="Genomic_DNA"/>
</dbReference>
<evidence type="ECO:0000259" key="2">
    <source>
        <dbReference type="Pfam" id="PF04909"/>
    </source>
</evidence>
<evidence type="ECO:0000256" key="1">
    <source>
        <dbReference type="ARBA" id="ARBA00023239"/>
    </source>
</evidence>
<dbReference type="GO" id="GO:0016831">
    <property type="term" value="F:carboxy-lyase activity"/>
    <property type="evidence" value="ECO:0007669"/>
    <property type="project" value="InterPro"/>
</dbReference>
<dbReference type="Pfam" id="PF04909">
    <property type="entry name" value="Amidohydro_2"/>
    <property type="match status" value="1"/>
</dbReference>
<dbReference type="SUPFAM" id="SSF51556">
    <property type="entry name" value="Metallo-dependent hydrolases"/>
    <property type="match status" value="1"/>
</dbReference>
<dbReference type="InterPro" id="IPR006680">
    <property type="entry name" value="Amidohydro-rel"/>
</dbReference>
<dbReference type="AlphaFoldDB" id="A0A437M9Z6"/>
<dbReference type="PANTHER" id="PTHR21240">
    <property type="entry name" value="2-AMINO-3-CARBOXYLMUCONATE-6-SEMIALDEHYDE DECARBOXYLASE"/>
    <property type="match status" value="1"/>
</dbReference>
<proteinExistence type="predicted"/>
<reference evidence="3 4" key="1">
    <citation type="submission" date="2019-01" db="EMBL/GenBank/DDBJ databases">
        <authorList>
            <person name="Chen W.-M."/>
        </authorList>
    </citation>
    <scope>NUCLEOTIDE SEQUENCE [LARGE SCALE GENOMIC DNA]</scope>
    <source>
        <strain evidence="3 4">CCP-7</strain>
    </source>
</reference>
<sequence>MPRPKDIAAIDLMLGIPMSSSNHEMYEYLKPLMMDEESRQQFKMPAQYMFKDIPSVGDTDDKVGWVLQQMDKHNIERAMVGAYTGRPEISEAISKNRHRFLQCLDVNPNRGMEEVRRIKQAKRDQGINAVSIFPSGLVPQVAIDDKKMFPIYAACVEEGLPVFVNTGICGPRFPSMVQKTELIEEVVWFFPELKFVMRHGAEPWDDLAVKLMIKFPNLYYSPSAFRPKHYPKSIINYMNSRGADKVLYAGYFPMGISLDTIFSDLDNLPLKDEVWPKFLRENALKLFGIS</sequence>
<comment type="caution">
    <text evidence="3">The sequence shown here is derived from an EMBL/GenBank/DDBJ whole genome shotgun (WGS) entry which is preliminary data.</text>
</comment>
<dbReference type="PANTHER" id="PTHR21240:SF19">
    <property type="entry name" value="CATALYTIC_ HYDROLASE"/>
    <property type="match status" value="1"/>
</dbReference>
<keyword evidence="1" id="KW-0456">Lyase</keyword>
<dbReference type="GO" id="GO:0016787">
    <property type="term" value="F:hydrolase activity"/>
    <property type="evidence" value="ECO:0007669"/>
    <property type="project" value="UniProtKB-KW"/>
</dbReference>
<dbReference type="InterPro" id="IPR032465">
    <property type="entry name" value="ACMSD"/>
</dbReference>
<evidence type="ECO:0000313" key="4">
    <source>
        <dbReference type="Proteomes" id="UP000282971"/>
    </source>
</evidence>
<evidence type="ECO:0000313" key="3">
    <source>
        <dbReference type="EMBL" id="RVT94453.1"/>
    </source>
</evidence>
<protein>
    <submittedName>
        <fullName evidence="3">Amidohydrolase</fullName>
    </submittedName>
</protein>
<organism evidence="3 4">
    <name type="scientific">Sphingomonas crocodyli</name>
    <dbReference type="NCBI Taxonomy" id="1979270"/>
    <lineage>
        <taxon>Bacteria</taxon>
        <taxon>Pseudomonadati</taxon>
        <taxon>Pseudomonadota</taxon>
        <taxon>Alphaproteobacteria</taxon>
        <taxon>Sphingomonadales</taxon>
        <taxon>Sphingomonadaceae</taxon>
        <taxon>Sphingomonas</taxon>
    </lineage>
</organism>
<name>A0A437M9Z6_9SPHN</name>
<gene>
    <name evidence="3" type="ORF">EOD43_11640</name>
</gene>